<keyword evidence="2" id="KW-1185">Reference proteome</keyword>
<evidence type="ECO:0000313" key="1">
    <source>
        <dbReference type="EMBL" id="MCI60793.1"/>
    </source>
</evidence>
<dbReference type="Proteomes" id="UP000265520">
    <property type="component" value="Unassembled WGS sequence"/>
</dbReference>
<protein>
    <submittedName>
        <fullName evidence="1">Uncharacterized protein</fullName>
    </submittedName>
</protein>
<proteinExistence type="predicted"/>
<evidence type="ECO:0000313" key="2">
    <source>
        <dbReference type="Proteomes" id="UP000265520"/>
    </source>
</evidence>
<reference evidence="1 2" key="1">
    <citation type="journal article" date="2018" name="Front. Plant Sci.">
        <title>Red Clover (Trifolium pratense) and Zigzag Clover (T. medium) - A Picture of Genomic Similarities and Differences.</title>
        <authorList>
            <person name="Dluhosova J."/>
            <person name="Istvanek J."/>
            <person name="Nedelnik J."/>
            <person name="Repkova J."/>
        </authorList>
    </citation>
    <scope>NUCLEOTIDE SEQUENCE [LARGE SCALE GENOMIC DNA]</scope>
    <source>
        <strain evidence="2">cv. 10/8</strain>
        <tissue evidence="1">Leaf</tissue>
    </source>
</reference>
<dbReference type="AlphaFoldDB" id="A0A392TI39"/>
<sequence length="34" mass="3476">LQAVFLSSDVDVAEARALAPEQHAAGGCPLPLTK</sequence>
<organism evidence="1 2">
    <name type="scientific">Trifolium medium</name>
    <dbReference type="NCBI Taxonomy" id="97028"/>
    <lineage>
        <taxon>Eukaryota</taxon>
        <taxon>Viridiplantae</taxon>
        <taxon>Streptophyta</taxon>
        <taxon>Embryophyta</taxon>
        <taxon>Tracheophyta</taxon>
        <taxon>Spermatophyta</taxon>
        <taxon>Magnoliopsida</taxon>
        <taxon>eudicotyledons</taxon>
        <taxon>Gunneridae</taxon>
        <taxon>Pentapetalae</taxon>
        <taxon>rosids</taxon>
        <taxon>fabids</taxon>
        <taxon>Fabales</taxon>
        <taxon>Fabaceae</taxon>
        <taxon>Papilionoideae</taxon>
        <taxon>50 kb inversion clade</taxon>
        <taxon>NPAAA clade</taxon>
        <taxon>Hologalegina</taxon>
        <taxon>IRL clade</taxon>
        <taxon>Trifolieae</taxon>
        <taxon>Trifolium</taxon>
    </lineage>
</organism>
<dbReference type="EMBL" id="LXQA010588202">
    <property type="protein sequence ID" value="MCI60793.1"/>
    <property type="molecule type" value="Genomic_DNA"/>
</dbReference>
<comment type="caution">
    <text evidence="1">The sequence shown here is derived from an EMBL/GenBank/DDBJ whole genome shotgun (WGS) entry which is preliminary data.</text>
</comment>
<name>A0A392TI39_9FABA</name>
<feature type="non-terminal residue" evidence="1">
    <location>
        <position position="1"/>
    </location>
</feature>
<accession>A0A392TI39</accession>